<sequence>MEETGELKPKVEEEEKKEDEIIASNVELEEDTVDKDFACVKGNDDMHNQRKKMRRYEEAVVDLVVLEMSEMDGTSLTVMDVWSDGDMYNISNLFSKHMGLDLHMV</sequence>
<proteinExistence type="predicted"/>
<dbReference type="Gramene" id="A09p19930.2_BraZ1">
    <property type="protein sequence ID" value="A09p19930.2_BraZ1.CDS"/>
    <property type="gene ID" value="A09g19930.2_BraZ1"/>
</dbReference>
<gene>
    <name evidence="2" type="ORF">BRAA09T37469Z</name>
    <name evidence="1" type="ORF">BRAPAZ1V2_A09P19930.2</name>
</gene>
<organism evidence="2">
    <name type="scientific">Brassica campestris</name>
    <name type="common">Field mustard</name>
    <dbReference type="NCBI Taxonomy" id="3711"/>
    <lineage>
        <taxon>Eukaryota</taxon>
        <taxon>Viridiplantae</taxon>
        <taxon>Streptophyta</taxon>
        <taxon>Embryophyta</taxon>
        <taxon>Tracheophyta</taxon>
        <taxon>Spermatophyta</taxon>
        <taxon>Magnoliopsida</taxon>
        <taxon>eudicotyledons</taxon>
        <taxon>Gunneridae</taxon>
        <taxon>Pentapetalae</taxon>
        <taxon>rosids</taxon>
        <taxon>malvids</taxon>
        <taxon>Brassicales</taxon>
        <taxon>Brassicaceae</taxon>
        <taxon>Brassiceae</taxon>
        <taxon>Brassica</taxon>
    </lineage>
</organism>
<dbReference type="AlphaFoldDB" id="A0A3P5YIS1"/>
<dbReference type="EMBL" id="LS974625">
    <property type="protein sequence ID" value="CAG7861526.1"/>
    <property type="molecule type" value="Genomic_DNA"/>
</dbReference>
<dbReference type="EMBL" id="LR031568">
    <property type="protein sequence ID" value="VDC59858.1"/>
    <property type="molecule type" value="Genomic_DNA"/>
</dbReference>
<dbReference type="Proteomes" id="UP000694005">
    <property type="component" value="Chromosome A09"/>
</dbReference>
<reference evidence="2" key="1">
    <citation type="submission" date="2018-11" db="EMBL/GenBank/DDBJ databases">
        <authorList>
            <consortium name="Genoscope - CEA"/>
            <person name="William W."/>
        </authorList>
    </citation>
    <scope>NUCLEOTIDE SEQUENCE</scope>
</reference>
<evidence type="ECO:0000313" key="2">
    <source>
        <dbReference type="EMBL" id="VDC59858.1"/>
    </source>
</evidence>
<evidence type="ECO:0000313" key="1">
    <source>
        <dbReference type="EMBL" id="CAG7861526.1"/>
    </source>
</evidence>
<name>A0A3P5YIS1_BRACM</name>
<accession>A0A3P5YIS1</accession>
<protein>
    <submittedName>
        <fullName evidence="1">Uncharacterized protein</fullName>
    </submittedName>
</protein>